<comment type="subunit">
    <text evidence="11">Homotetramer.</text>
</comment>
<evidence type="ECO:0000259" key="13">
    <source>
        <dbReference type="PROSITE" id="PS50106"/>
    </source>
</evidence>
<evidence type="ECO:0000313" key="14">
    <source>
        <dbReference type="EMBL" id="CAL1604585.1"/>
    </source>
</evidence>
<evidence type="ECO:0000256" key="6">
    <source>
        <dbReference type="ARBA" id="ARBA00022737"/>
    </source>
</evidence>
<feature type="region of interest" description="Disordered" evidence="12">
    <location>
        <begin position="786"/>
        <end position="820"/>
    </location>
</feature>
<keyword evidence="6" id="KW-0677">Repeat</keyword>
<feature type="compositionally biased region" description="Basic and acidic residues" evidence="12">
    <location>
        <begin position="44"/>
        <end position="56"/>
    </location>
</feature>
<dbReference type="EMBL" id="OZ035826">
    <property type="protein sequence ID" value="CAL1604585.1"/>
    <property type="molecule type" value="Genomic_DNA"/>
</dbReference>
<keyword evidence="4 11" id="KW-0202">Cytokine</keyword>
<dbReference type="GO" id="GO:0005615">
    <property type="term" value="C:extracellular space"/>
    <property type="evidence" value="ECO:0007669"/>
    <property type="project" value="UniProtKB-KW"/>
</dbReference>
<feature type="compositionally biased region" description="Polar residues" evidence="12">
    <location>
        <begin position="786"/>
        <end position="796"/>
    </location>
</feature>
<dbReference type="InterPro" id="IPR020450">
    <property type="entry name" value="IL-16"/>
</dbReference>
<dbReference type="GO" id="GO:0005125">
    <property type="term" value="F:cytokine activity"/>
    <property type="evidence" value="ECO:0007669"/>
    <property type="project" value="UniProtKB-KW"/>
</dbReference>
<evidence type="ECO:0000256" key="3">
    <source>
        <dbReference type="ARBA" id="ARBA00022500"/>
    </source>
</evidence>
<dbReference type="FunFam" id="2.30.42.10:FF:000122">
    <property type="entry name" value="Pro-interleukin-16"/>
    <property type="match status" value="1"/>
</dbReference>
<keyword evidence="9 11" id="KW-0539">Nucleus</keyword>
<protein>
    <recommendedName>
        <fullName evidence="11">Pro-interleukin-16</fullName>
    </recommendedName>
    <component>
        <recommendedName>
            <fullName evidence="11">Interleukin-16</fullName>
            <shortName evidence="11">IL-16</shortName>
        </recommendedName>
        <alternativeName>
            <fullName evidence="11">Lymphocyte chemoattractant factor</fullName>
            <shortName evidence="11">LCF</shortName>
        </alternativeName>
    </component>
</protein>
<dbReference type="InterPro" id="IPR036034">
    <property type="entry name" value="PDZ_sf"/>
</dbReference>
<feature type="region of interest" description="Disordered" evidence="12">
    <location>
        <begin position="681"/>
        <end position="734"/>
    </location>
</feature>
<evidence type="ECO:0000256" key="8">
    <source>
        <dbReference type="ARBA" id="ARBA00023163"/>
    </source>
</evidence>
<evidence type="ECO:0000256" key="1">
    <source>
        <dbReference type="ARBA" id="ARBA00004123"/>
    </source>
</evidence>
<feature type="domain" description="PDZ" evidence="13">
    <location>
        <begin position="369"/>
        <end position="455"/>
    </location>
</feature>
<feature type="domain" description="PDZ" evidence="13">
    <location>
        <begin position="511"/>
        <end position="584"/>
    </location>
</feature>
<dbReference type="GO" id="GO:0005634">
    <property type="term" value="C:nucleus"/>
    <property type="evidence" value="ECO:0007669"/>
    <property type="project" value="UniProtKB-SubCell"/>
</dbReference>
<dbReference type="PANTHER" id="PTHR48484:SF2">
    <property type="entry name" value="PRO-INTERLEUKIN-16"/>
    <property type="match status" value="1"/>
</dbReference>
<keyword evidence="7" id="KW-0805">Transcription regulation</keyword>
<keyword evidence="15" id="KW-1185">Reference proteome</keyword>
<feature type="compositionally biased region" description="Polar residues" evidence="12">
    <location>
        <begin position="722"/>
        <end position="734"/>
    </location>
</feature>
<feature type="region of interest" description="Disordered" evidence="12">
    <location>
        <begin position="20"/>
        <end position="66"/>
    </location>
</feature>
<evidence type="ECO:0000256" key="4">
    <source>
        <dbReference type="ARBA" id="ARBA00022514"/>
    </source>
</evidence>
<keyword evidence="3 11" id="KW-0145">Chemotaxis</keyword>
<feature type="region of interest" description="Disordered" evidence="12">
    <location>
        <begin position="82"/>
        <end position="140"/>
    </location>
</feature>
<dbReference type="GO" id="GO:0005737">
    <property type="term" value="C:cytoplasm"/>
    <property type="evidence" value="ECO:0007669"/>
    <property type="project" value="UniProtKB-SubCell"/>
</dbReference>
<dbReference type="InterPro" id="IPR055287">
    <property type="entry name" value="IL-16-like"/>
</dbReference>
<feature type="compositionally biased region" description="Gly residues" evidence="12">
    <location>
        <begin position="26"/>
        <end position="35"/>
    </location>
</feature>
<dbReference type="GO" id="GO:0030595">
    <property type="term" value="P:leukocyte chemotaxis"/>
    <property type="evidence" value="ECO:0007669"/>
    <property type="project" value="TreeGrafter"/>
</dbReference>
<keyword evidence="5 11" id="KW-0964">Secreted</keyword>
<evidence type="ECO:0000256" key="11">
    <source>
        <dbReference type="RuleBase" id="RU363135"/>
    </source>
</evidence>
<evidence type="ECO:0000256" key="10">
    <source>
        <dbReference type="ARBA" id="ARBA00024706"/>
    </source>
</evidence>
<dbReference type="InterPro" id="IPR001478">
    <property type="entry name" value="PDZ"/>
</dbReference>
<evidence type="ECO:0000256" key="9">
    <source>
        <dbReference type="ARBA" id="ARBA00023242"/>
    </source>
</evidence>
<dbReference type="GO" id="GO:0050930">
    <property type="term" value="P:induction of positive chemotaxis"/>
    <property type="evidence" value="ECO:0007669"/>
    <property type="project" value="InterPro"/>
</dbReference>
<dbReference type="CDD" id="cd06759">
    <property type="entry name" value="PDZ3_PDZD2-PDZ1_hPro-IL-16-like"/>
    <property type="match status" value="1"/>
</dbReference>
<dbReference type="GO" id="GO:0042609">
    <property type="term" value="F:CD4 receptor binding"/>
    <property type="evidence" value="ECO:0007669"/>
    <property type="project" value="TreeGrafter"/>
</dbReference>
<dbReference type="AlphaFoldDB" id="A0AAV2LTB7"/>
<evidence type="ECO:0000256" key="5">
    <source>
        <dbReference type="ARBA" id="ARBA00022525"/>
    </source>
</evidence>
<dbReference type="SMART" id="SM00228">
    <property type="entry name" value="PDZ"/>
    <property type="match status" value="4"/>
</dbReference>
<dbReference type="CDD" id="cd06760">
    <property type="entry name" value="PDZ4_PDZD2-PDZ2_hPro-IL-16-like"/>
    <property type="match status" value="1"/>
</dbReference>
<comment type="subcellular location">
    <subcellularLocation>
        <location evidence="11">Cytoplasm</location>
    </subcellularLocation>
    <subcellularLocation>
        <location evidence="1 11">Nucleus</location>
    </subcellularLocation>
    <subcellularLocation>
        <location evidence="11">Secreted</location>
    </subcellularLocation>
</comment>
<evidence type="ECO:0000313" key="15">
    <source>
        <dbReference type="Proteomes" id="UP001497482"/>
    </source>
</evidence>
<name>A0AAV2LTB7_KNICA</name>
<dbReference type="Gene3D" id="2.30.42.10">
    <property type="match status" value="4"/>
</dbReference>
<dbReference type="PANTHER" id="PTHR48484">
    <property type="entry name" value="PRO-INTERLEUKIN-16"/>
    <property type="match status" value="1"/>
</dbReference>
<evidence type="ECO:0000256" key="7">
    <source>
        <dbReference type="ARBA" id="ARBA00023015"/>
    </source>
</evidence>
<dbReference type="FunFam" id="2.30.42.10:FF:000127">
    <property type="entry name" value="Pro-interleukin-16"/>
    <property type="match status" value="1"/>
</dbReference>
<reference evidence="14 15" key="1">
    <citation type="submission" date="2024-04" db="EMBL/GenBank/DDBJ databases">
        <authorList>
            <person name="Waldvogel A.-M."/>
            <person name="Schoenle A."/>
        </authorList>
    </citation>
    <scope>NUCLEOTIDE SEQUENCE [LARGE SCALE GENOMIC DNA]</scope>
</reference>
<evidence type="ECO:0000256" key="12">
    <source>
        <dbReference type="SAM" id="MobiDB-lite"/>
    </source>
</evidence>
<dbReference type="Proteomes" id="UP001497482">
    <property type="component" value="Chromosome 4"/>
</dbReference>
<dbReference type="PRINTS" id="PR01931">
    <property type="entry name" value="INTRLEUKIN16"/>
</dbReference>
<dbReference type="SUPFAM" id="SSF50156">
    <property type="entry name" value="PDZ domain-like"/>
    <property type="match status" value="4"/>
</dbReference>
<feature type="domain" description="PDZ" evidence="13">
    <location>
        <begin position="1091"/>
        <end position="1179"/>
    </location>
</feature>
<sequence length="1181" mass="128645">MLDHGSGGLSAHTAMPQRCLLHRRGGGGGGRGGGTTAARRMERRRRDQQLQRKGNDHNTNSHQRSKKLALLSRSLILCHSKTSDDLSPEERTSRDISEGLRGSWGSGWGAEHMWSSCPSTPEKRLEADDQGSDSLREKKGLRRSFSIKESSIWRMCVAARPHEEVKGPQTDPRTEGGPLQRVLVSTDTPAALHGQGISGCGLTEAETARAAHFKACCEDRSSPLHQYPPDALPQTFPPDALSLPGYSDEEIPTNNNHLKLPIPEVNEDRYWETKQTQQIPQNDNNKIHPASTTGVHPYWIGDLETIIMKNPELYHPHRNHAFYGNRKSLSQQLELFHNSTRCVSRPSRSLSSAQLLHSSSSSQAFIICNIVLMKGQGKGLGFSIVGGRDSMYGPMGIYVKTIFPKGAAAADGRLQEGDEILELNGESLHGLTHDEALNKFKLIRKGVLTLVVRTSLRVDVCVPSQLALCRSRSLSSTAGVSRISSDLSDLSLDQSPAPDLSHKPQDRVVMEIALHKECGVGLGIGLCCVPSLDLCPGIYIHTLSPGSVAHMDGRLRCGDEIMEIDDTVVDHMTLNDVYNVLSQSRPGPVHITISRHPDPKVSEQQLNAAIAQAVENSRLRKDKSQWSIDSLRKESCSYRRQRCDRCLDSGMTASRAQRTMTRSCSENTSCTNHNRCSARLHPHHSQTGAPLLFHPHHSQSGAPFLLHPHHSQSAVRVHSLDTPPSTSEQWSDNRLSVPVYPDEDYNIPYNSPLTLELGFRGNKEEEDSQEDSGVQDLSCTSEQLLSGDSSLASHNRSALKRQGRVETRTPEPVQDPWVRLTDSPLKQDPLLELPARTAQITYKPPLNMGDHETSLDVNGNANLNKENKATAADSGDSKGCGADSLGKILAFSNQVSLALMQSHGHNPLNPQSEPREKTEPEPSFSLSLAALRDCSMDQGDSSESLSLPPALPLLPSPDLQQLLQQVAELDLEQLKHLEDVHVVVLHKEEGAGLGFTIAGGCDLENKAPTVHKVFPTGLAAQEGTIHKGDQVLSINGQSLSSATHSEATAALRLARTQAVAVVVVWRREGDEEEEVESPADGNTLEEGQLLSVSLDKGSAGVGFTLEGGRGSIHGDKPLLISRIFTAGAAQCSGLLSGDEIVSVQSAGLSLQLGHMTRFEAWNHIKALPEGIATVTVRRRVQ</sequence>
<dbReference type="PROSITE" id="PS50106">
    <property type="entry name" value="PDZ"/>
    <property type="match status" value="4"/>
</dbReference>
<keyword evidence="2 11" id="KW-0963">Cytoplasm</keyword>
<feature type="domain" description="PDZ" evidence="13">
    <location>
        <begin position="982"/>
        <end position="1052"/>
    </location>
</feature>
<comment type="function">
    <text evidence="10 11">Interleukin-16 stimulates a migratory response in CD4+ lymphocytes, monocytes, and eosinophils. Primes CD4+ T-cells for IL-2 and IL-15 responsiveness. Also induces T-lymphocyte expression of interleukin 2 receptor. Ligand for CD4.</text>
</comment>
<feature type="compositionally biased region" description="Basic and acidic residues" evidence="12">
    <location>
        <begin position="82"/>
        <end position="98"/>
    </location>
</feature>
<feature type="region of interest" description="Disordered" evidence="12">
    <location>
        <begin position="902"/>
        <end position="923"/>
    </location>
</feature>
<accession>A0AAV2LTB7</accession>
<evidence type="ECO:0000256" key="2">
    <source>
        <dbReference type="ARBA" id="ARBA00022490"/>
    </source>
</evidence>
<organism evidence="14 15">
    <name type="scientific">Knipowitschia caucasica</name>
    <name type="common">Caucasian dwarf goby</name>
    <name type="synonym">Pomatoschistus caucasicus</name>
    <dbReference type="NCBI Taxonomy" id="637954"/>
    <lineage>
        <taxon>Eukaryota</taxon>
        <taxon>Metazoa</taxon>
        <taxon>Chordata</taxon>
        <taxon>Craniata</taxon>
        <taxon>Vertebrata</taxon>
        <taxon>Euteleostomi</taxon>
        <taxon>Actinopterygii</taxon>
        <taxon>Neopterygii</taxon>
        <taxon>Teleostei</taxon>
        <taxon>Neoteleostei</taxon>
        <taxon>Acanthomorphata</taxon>
        <taxon>Gobiaria</taxon>
        <taxon>Gobiiformes</taxon>
        <taxon>Gobioidei</taxon>
        <taxon>Gobiidae</taxon>
        <taxon>Gobiinae</taxon>
        <taxon>Knipowitschia</taxon>
    </lineage>
</organism>
<dbReference type="Pfam" id="PF00595">
    <property type="entry name" value="PDZ"/>
    <property type="match status" value="4"/>
</dbReference>
<gene>
    <name evidence="11" type="primary">IL16</name>
    <name evidence="14" type="ORF">KC01_LOCUS32074</name>
</gene>
<proteinExistence type="predicted"/>
<keyword evidence="8" id="KW-0804">Transcription</keyword>
<dbReference type="CDD" id="cd06762">
    <property type="entry name" value="PDZ6_PDZD2-PDZ3_hPro-IL-16-like"/>
    <property type="match status" value="1"/>
</dbReference>